<evidence type="ECO:0000313" key="5">
    <source>
        <dbReference type="Proteomes" id="UP000005361"/>
    </source>
</evidence>
<reference evidence="5" key="2">
    <citation type="submission" date="2015-02" db="EMBL/GenBank/DDBJ databases">
        <title>Complete Genome Sequence of Pelosinus fermentans JBW45.</title>
        <authorList>
            <person name="De Leon K.B."/>
            <person name="Utturkar S.M."/>
            <person name="Camilleri L.B."/>
            <person name="Arkin A.P."/>
            <person name="Fields M.W."/>
            <person name="Brown S.D."/>
            <person name="Wall J.D."/>
        </authorList>
    </citation>
    <scope>NUCLEOTIDE SEQUENCE [LARGE SCALE GENOMIC DNA]</scope>
    <source>
        <strain evidence="5">JBW45</strain>
    </source>
</reference>
<dbReference type="PANTHER" id="PTHR22550">
    <property type="entry name" value="SPORE GERMINATION PROTEIN"/>
    <property type="match status" value="1"/>
</dbReference>
<accession>I9NS81</accession>
<dbReference type="STRING" id="1192197.JBW_03966"/>
<dbReference type="HOGENOM" id="CLU_021639_4_0_9"/>
<dbReference type="PANTHER" id="PTHR22550:SF5">
    <property type="entry name" value="LEUCINE ZIPPER PROTEIN 4"/>
    <property type="match status" value="1"/>
</dbReference>
<sequence>MGKRMISNLITGIKDVLVYQPPDQPTPFVLVEPRTEKEEIDGEFFPSAAVTEGIRELEFMINYAKKLDTFMQKSSKDLRSKEKHEVVKKIKAEFEMIQTEWKEIKKHTIKNHSIDGMYNNTVISTDINENQNMLESIYQLPLNKDVVIRSITISDQPKIKVLIVFMDGLIDKKIINMTLLEPLMFMKNSKEHVQGEDFISFVMEECLPSGQASRVGSFREVQQAINTGDAVVFFDGAGEAVTVETKGYEHRSIGTPTTEQSVRGSQNAFTEVLRVNTALIRTMLHASDLVTEMIPIGARGHSNCAVMYIKSIANEELVEEVKRRVSSISTDIITDSGILEHFIEDFPRNPFPQTLSTERPDRVAIHLSEGRVAIFIDGSPFGHILPVSFFTLMHSSDDFSLNLYYTNMLRLVRWFGALLSLLMPGLYLAISTFHQEAIPTELLLSIAAARAQVPFPTVVEILFMEFSFELIREGGLRIPGILGSTIGIVGALILGQTAVTAKIVSPIMVIVIALTGLASYSIPDYRLASAFRLSRFVFVLLAMSMGLIGVACGFLLFIAMLCSLKSFGMPYLAPLAPKTVNGGDIIFRSPAYHQKRRPDALNTKDEIRQKNTSRTWITDSSKGGNDHE</sequence>
<feature type="transmembrane region" description="Helical" evidence="3">
    <location>
        <begin position="503"/>
        <end position="523"/>
    </location>
</feature>
<dbReference type="EMBL" id="CP010978">
    <property type="protein sequence ID" value="AJQ29303.1"/>
    <property type="molecule type" value="Genomic_DNA"/>
</dbReference>
<feature type="transmembrane region" description="Helical" evidence="3">
    <location>
        <begin position="535"/>
        <end position="561"/>
    </location>
</feature>
<dbReference type="RefSeq" id="WP_007956222.1">
    <property type="nucleotide sequence ID" value="NZ_CP010978.1"/>
</dbReference>
<dbReference type="GO" id="GO:0009847">
    <property type="term" value="P:spore germination"/>
    <property type="evidence" value="ECO:0007669"/>
    <property type="project" value="InterPro"/>
</dbReference>
<feature type="transmembrane region" description="Helical" evidence="3">
    <location>
        <begin position="476"/>
        <end position="497"/>
    </location>
</feature>
<evidence type="ECO:0000256" key="1">
    <source>
        <dbReference type="ARBA" id="ARBA00005278"/>
    </source>
</evidence>
<proteinExistence type="inferred from homology"/>
<evidence type="ECO:0000256" key="2">
    <source>
        <dbReference type="ARBA" id="ARBA00023136"/>
    </source>
</evidence>
<name>I9NS81_9FIRM</name>
<dbReference type="InterPro" id="IPR050768">
    <property type="entry name" value="UPF0353/GerABKA_families"/>
</dbReference>
<dbReference type="InterPro" id="IPR004995">
    <property type="entry name" value="Spore_Ger"/>
</dbReference>
<feature type="transmembrane region" description="Helical" evidence="3">
    <location>
        <begin position="442"/>
        <end position="464"/>
    </location>
</feature>
<dbReference type="OrthoDB" id="9772630at2"/>
<dbReference type="AlphaFoldDB" id="I9NS81"/>
<reference evidence="4 5" key="1">
    <citation type="journal article" date="2015" name="Genome Announc.">
        <title>Complete Genome Sequence of Pelosinus fermentans JBW45, a Member of a Remarkably Competitive Group of Negativicutes in the Firmicutes Phylum.</title>
        <authorList>
            <person name="De Leon K.B."/>
            <person name="Utturkar S.M."/>
            <person name="Camilleri L.B."/>
            <person name="Elias D.A."/>
            <person name="Arkin A.P."/>
            <person name="Fields M.W."/>
            <person name="Brown S.D."/>
            <person name="Wall J.D."/>
        </authorList>
    </citation>
    <scope>NUCLEOTIDE SEQUENCE [LARGE SCALE GENOMIC DNA]</scope>
    <source>
        <strain evidence="4 5">JBW45</strain>
    </source>
</reference>
<protein>
    <submittedName>
        <fullName evidence="4">GerA spore germination protein</fullName>
    </submittedName>
</protein>
<keyword evidence="2 3" id="KW-0472">Membrane</keyword>
<evidence type="ECO:0000313" key="4">
    <source>
        <dbReference type="EMBL" id="AJQ29303.1"/>
    </source>
</evidence>
<dbReference type="Proteomes" id="UP000005361">
    <property type="component" value="Chromosome"/>
</dbReference>
<keyword evidence="3" id="KW-0812">Transmembrane</keyword>
<feature type="transmembrane region" description="Helical" evidence="3">
    <location>
        <begin position="411"/>
        <end position="430"/>
    </location>
</feature>
<keyword evidence="3" id="KW-1133">Transmembrane helix</keyword>
<dbReference type="GO" id="GO:0016020">
    <property type="term" value="C:membrane"/>
    <property type="evidence" value="ECO:0007669"/>
    <property type="project" value="InterPro"/>
</dbReference>
<evidence type="ECO:0000256" key="3">
    <source>
        <dbReference type="SAM" id="Phobius"/>
    </source>
</evidence>
<gene>
    <name evidence="4" type="ORF">JBW_03966</name>
</gene>
<organism evidence="4 5">
    <name type="scientific">Pelosinus fermentans JBW45</name>
    <dbReference type="NCBI Taxonomy" id="1192197"/>
    <lineage>
        <taxon>Bacteria</taxon>
        <taxon>Bacillati</taxon>
        <taxon>Bacillota</taxon>
        <taxon>Negativicutes</taxon>
        <taxon>Selenomonadales</taxon>
        <taxon>Sporomusaceae</taxon>
        <taxon>Pelosinus</taxon>
    </lineage>
</organism>
<dbReference type="KEGG" id="pft:JBW_03966"/>
<dbReference type="Pfam" id="PF03323">
    <property type="entry name" value="GerA"/>
    <property type="match status" value="1"/>
</dbReference>
<comment type="similarity">
    <text evidence="1">Belongs to the GerABKA family.</text>
</comment>